<evidence type="ECO:0000259" key="1">
    <source>
        <dbReference type="Pfam" id="PF23319"/>
    </source>
</evidence>
<dbReference type="Pfam" id="PF26246">
    <property type="entry name" value="PH_DAAF9"/>
    <property type="match status" value="1"/>
</dbReference>
<accession>A0ABY7FGQ8</accession>
<organism evidence="5 6">
    <name type="scientific">Mya arenaria</name>
    <name type="common">Soft-shell clam</name>
    <dbReference type="NCBI Taxonomy" id="6604"/>
    <lineage>
        <taxon>Eukaryota</taxon>
        <taxon>Metazoa</taxon>
        <taxon>Spiralia</taxon>
        <taxon>Lophotrochozoa</taxon>
        <taxon>Mollusca</taxon>
        <taxon>Bivalvia</taxon>
        <taxon>Autobranchia</taxon>
        <taxon>Heteroconchia</taxon>
        <taxon>Euheterodonta</taxon>
        <taxon>Imparidentia</taxon>
        <taxon>Neoheterodontei</taxon>
        <taxon>Myida</taxon>
        <taxon>Myoidea</taxon>
        <taxon>Myidae</taxon>
        <taxon>Mya</taxon>
    </lineage>
</organism>
<protein>
    <submittedName>
        <fullName evidence="5">CT194-like protein</fullName>
    </submittedName>
</protein>
<reference evidence="5" key="1">
    <citation type="submission" date="2022-11" db="EMBL/GenBank/DDBJ databases">
        <title>Centuries of genome instability and evolution in soft-shell clam transmissible cancer (bioRxiv).</title>
        <authorList>
            <person name="Hart S.F.M."/>
            <person name="Yonemitsu M.A."/>
            <person name="Giersch R.M."/>
            <person name="Beal B.F."/>
            <person name="Arriagada G."/>
            <person name="Davis B.W."/>
            <person name="Ostrander E.A."/>
            <person name="Goff S.P."/>
            <person name="Metzger M.J."/>
        </authorList>
    </citation>
    <scope>NUCLEOTIDE SEQUENCE</scope>
    <source>
        <strain evidence="5">MELC-2E11</strain>
        <tissue evidence="5">Siphon/mantle</tissue>
    </source>
</reference>
<evidence type="ECO:0000313" key="5">
    <source>
        <dbReference type="EMBL" id="WAR21358.1"/>
    </source>
</evidence>
<dbReference type="Proteomes" id="UP001164746">
    <property type="component" value="Chromosome 12"/>
</dbReference>
<feature type="domain" description="DAAF9 pita-bread-like" evidence="2">
    <location>
        <begin position="22"/>
        <end position="155"/>
    </location>
</feature>
<sequence length="813" mass="90828">MHTFTVLLQYQQAIHIVYFISRLLTVLYGAMVDAVLAGIQAYSSTLGIKQAADAALEIFAAVCSEVKDDAVVQFLKGKPNITFSMVATDSHGIPVTLAEGKKSLLVKTTSLTISDIPSPDTPGTLLGSLVFSETFLDSQIQVLQKDGSLRLDGTYLLLTDHVPRYRAWAVTSLVDERKCLQQKLEGPSLKENFGDLLLSGDPIHLGCSRTHCLPPEEAILYAFENGLVILCPQYGAVALHGNHIRSAQFYDGDTSNTVAVLVLEYQSTFLPFLPFHLQNEECQLILMFTPKSKAYKHLYSDVLHTWRKDEDSPKVKRIDQLPDNCSLMHALLQHEYMELSMGKVKTALQKASSGLPHLYRFLEHFSLGSLGWLPVPETDLGAVLGRAGGQVVDTEAEIVVTILSGVPGSHQQDMCDILTSMSKEQNRYVVWKPVIDGRQQFSPVDIQAKLKATLNVHRRRKQGKMATRNTRVIYVVPGYTDIVSVVQAIECHPDPDVRSHCAIGSVTACVDPLNVFMEHHFTLPYLLNTCAQGWVNQIVMTSSTTLQNEDLETIQHMLRSVNPDVAFLLAEQGNVSRSMDVDAILSEESWRSLEKVRARYLLVPSWRRAGNQSTPVMGTVQLNFTLPLDKHKLVNKLRGLKSHQGSFPFVGNIYNVHGKLRFTDSKPSECMELRYTTLSGQLVISPYTETAREKTQAPGNTIVFTGCGLTPDKLKDWLRDCAPPKPEKKPLISRKDVSRDVINKIHKTHHLEVLPEGWFYNGTQYVSFDGTKQDKHPGLEEFVRGYLEEKNADIKAHNAQVEEQLASYMDLFS</sequence>
<dbReference type="Pfam" id="PF25203">
    <property type="entry name" value="PB_DAAF9"/>
    <property type="match status" value="1"/>
</dbReference>
<dbReference type="InterPro" id="IPR057478">
    <property type="entry name" value="DAAF9_2"/>
</dbReference>
<evidence type="ECO:0000313" key="6">
    <source>
        <dbReference type="Proteomes" id="UP001164746"/>
    </source>
</evidence>
<dbReference type="Pfam" id="PF25204">
    <property type="entry name" value="DAAF9_2"/>
    <property type="match status" value="1"/>
</dbReference>
<dbReference type="PANTHER" id="PTHR33664:SF1">
    <property type="entry name" value="DYNEIN AXONEMAL ASSEMBLY FACTOR 9"/>
    <property type="match status" value="1"/>
</dbReference>
<dbReference type="Pfam" id="PF23319">
    <property type="entry name" value="CobW_C_DAAF9"/>
    <property type="match status" value="1"/>
</dbReference>
<feature type="domain" description="DAAF9 PH" evidence="4">
    <location>
        <begin position="193"/>
        <end position="370"/>
    </location>
</feature>
<feature type="domain" description="DAAF9" evidence="3">
    <location>
        <begin position="400"/>
        <end position="606"/>
    </location>
</feature>
<gene>
    <name evidence="5" type="ORF">MAR_015332</name>
</gene>
<evidence type="ECO:0000259" key="3">
    <source>
        <dbReference type="Pfam" id="PF25204"/>
    </source>
</evidence>
<name>A0ABY7FGQ8_MYAAR</name>
<evidence type="ECO:0000259" key="2">
    <source>
        <dbReference type="Pfam" id="PF25203"/>
    </source>
</evidence>
<dbReference type="InterPro" id="IPR058843">
    <property type="entry name" value="PH_DAAF9"/>
</dbReference>
<keyword evidence="6" id="KW-1185">Reference proteome</keyword>
<evidence type="ECO:0000259" key="4">
    <source>
        <dbReference type="Pfam" id="PF26246"/>
    </source>
</evidence>
<dbReference type="InterPro" id="IPR056414">
    <property type="entry name" value="DAAF9_CobW_C"/>
</dbReference>
<dbReference type="InterPro" id="IPR058844">
    <property type="entry name" value="PB_DAAF9"/>
</dbReference>
<dbReference type="EMBL" id="CP111023">
    <property type="protein sequence ID" value="WAR21358.1"/>
    <property type="molecule type" value="Genomic_DNA"/>
</dbReference>
<dbReference type="InterPro" id="IPR040342">
    <property type="entry name" value="DNAAF9"/>
</dbReference>
<feature type="domain" description="DAAF9 CobW C-like" evidence="1">
    <location>
        <begin position="620"/>
        <end position="686"/>
    </location>
</feature>
<proteinExistence type="predicted"/>
<dbReference type="PANTHER" id="PTHR33664">
    <property type="entry name" value="RCG26366"/>
    <property type="match status" value="1"/>
</dbReference>